<evidence type="ECO:0008006" key="4">
    <source>
        <dbReference type="Google" id="ProtNLM"/>
    </source>
</evidence>
<keyword evidence="1" id="KW-0812">Transmembrane</keyword>
<feature type="transmembrane region" description="Helical" evidence="1">
    <location>
        <begin position="107"/>
        <end position="131"/>
    </location>
</feature>
<dbReference type="Proteomes" id="UP001156498">
    <property type="component" value="Chromosome"/>
</dbReference>
<evidence type="ECO:0000313" key="3">
    <source>
        <dbReference type="Proteomes" id="UP001156498"/>
    </source>
</evidence>
<organism evidence="2 3">
    <name type="scientific">Streptomonospora nanhaiensis</name>
    <dbReference type="NCBI Taxonomy" id="1323731"/>
    <lineage>
        <taxon>Bacteria</taxon>
        <taxon>Bacillati</taxon>
        <taxon>Actinomycetota</taxon>
        <taxon>Actinomycetes</taxon>
        <taxon>Streptosporangiales</taxon>
        <taxon>Nocardiopsidaceae</taxon>
        <taxon>Streptomonospora</taxon>
    </lineage>
</organism>
<feature type="transmembrane region" description="Helical" evidence="1">
    <location>
        <begin position="66"/>
        <end position="86"/>
    </location>
</feature>
<dbReference type="RefSeq" id="WP_267944927.1">
    <property type="nucleotide sequence ID" value="NZ_CP113264.1"/>
</dbReference>
<feature type="transmembrane region" description="Helical" evidence="1">
    <location>
        <begin position="499"/>
        <end position="520"/>
    </location>
</feature>
<keyword evidence="1" id="KW-1133">Transmembrane helix</keyword>
<feature type="transmembrane region" description="Helical" evidence="1">
    <location>
        <begin position="137"/>
        <end position="157"/>
    </location>
</feature>
<sequence>MTAPRARAASNRHGSPTARRLLAATRAEIRTAWRYGVVGLAVGLALLWSLALLALPPSGAQRLLPLLLVVDTAGFGALIAVALALFERVERTDAARGVTPLRPWETVAARVTVLTVLAVAMAVPMTLASGVPVGPGAFAAIAGGVAMTSVLLVGTCLALGSGAATLPGAFLRVVPGVVPLIVAPVLHLSEAVRTPALFLVPSTAAAELLRVGATGGAPAYPSAPWALVWGTAGAVGACAWAARGMNPPIGAPRGRPVFRRGPEPGARTGPGAAGVGAAFSGRARRRSQLLSCVRFDLSAGRGDPLLPVVLFAPALLALLIRVGHPPVSAFVRDSYGFDLASVAPVVFAALILLHVPLIAGSVVALRLMEDVDDRTLLVLRASPLPLYWYVGYRSGLAWLLSLVGLAAAVPLSGLAPPLSAGLAVSVAVAAAAAPLLVLTVTSTASNKVEALVVVKAVAALSVLLPVLAWTLPAPVTWVLLAVPPGWGLFALPGLPVPELPPVAVLLGGLLWTLALCVAAARRTGARLQL</sequence>
<feature type="transmembrane region" description="Helical" evidence="1">
    <location>
        <begin position="304"/>
        <end position="322"/>
    </location>
</feature>
<evidence type="ECO:0000313" key="2">
    <source>
        <dbReference type="EMBL" id="WAE71124.1"/>
    </source>
</evidence>
<gene>
    <name evidence="2" type="ORF">OUQ99_17995</name>
</gene>
<accession>A0ABY6YFW0</accession>
<protein>
    <recommendedName>
        <fullName evidence="4">ABC transporter permease</fullName>
    </recommendedName>
</protein>
<feature type="transmembrane region" description="Helical" evidence="1">
    <location>
        <begin position="35"/>
        <end position="54"/>
    </location>
</feature>
<feature type="transmembrane region" description="Helical" evidence="1">
    <location>
        <begin position="386"/>
        <end position="408"/>
    </location>
</feature>
<keyword evidence="3" id="KW-1185">Reference proteome</keyword>
<feature type="transmembrane region" description="Helical" evidence="1">
    <location>
        <begin position="420"/>
        <end position="440"/>
    </location>
</feature>
<name>A0ABY6YFW0_9ACTN</name>
<feature type="transmembrane region" description="Helical" evidence="1">
    <location>
        <begin position="452"/>
        <end position="479"/>
    </location>
</feature>
<dbReference type="EMBL" id="CP113264">
    <property type="protein sequence ID" value="WAE71124.1"/>
    <property type="molecule type" value="Genomic_DNA"/>
</dbReference>
<evidence type="ECO:0000256" key="1">
    <source>
        <dbReference type="SAM" id="Phobius"/>
    </source>
</evidence>
<proteinExistence type="predicted"/>
<feature type="transmembrane region" description="Helical" evidence="1">
    <location>
        <begin position="342"/>
        <end position="365"/>
    </location>
</feature>
<keyword evidence="1" id="KW-0472">Membrane</keyword>
<reference evidence="2 3" key="1">
    <citation type="journal article" date="2013" name="Int. J. Syst. Evol. Microbiol.">
        <title>Description of Streptomonospora sediminis sp. nov. and Streptomonospora nanhaiensis sp. nov., and reclassification of Nocardiopsis arabia Hozzein &amp; Goodfellow 2008 as Streptomonospora arabica comb. nov. and emended description of the genus Streptomonospora.</title>
        <authorList>
            <person name="Zhang D.F."/>
            <person name="Pan H.Q."/>
            <person name="He J."/>
            <person name="Zhang X.M."/>
            <person name="Zhang Y.G."/>
            <person name="Klenk H.P."/>
            <person name="Hu J.C."/>
            <person name="Li W.J."/>
        </authorList>
    </citation>
    <scope>NUCLEOTIDE SEQUENCE [LARGE SCALE GENOMIC DNA]</scope>
    <source>
        <strain evidence="2 3">12A09</strain>
    </source>
</reference>